<sequence>MDPISPTSTVSSPSLTATSTFQSEHFSATSPNAMPPIPASSSITPSGFSNESPDSPENRQSISGTNSNNNNSNNNTNTNNNNNNINNASGFTPSPSHVQVESSAYLLEEPNLREVMLSDVGVDSLLARLKQSYLTATNIATYLKKRAGYESARIQDLKRLSKSTHDSIRRSDYRQGTFVRQFGEFLNFEDRLVDSSQAFLTAIQSMYEELNELSKAIHKSRKTVKDTALRHERTLVEAEQNAEKAKSKYYGLCEDMEKLKDPTKTKLFKSKNNPQHEQELQTKINAAEQEYRSRVDAVHKLRRELIHTHRPQFIKDLKDYILECDAGITVQLQKLSTLNETLLLQQGFIVCPLKPAGSTTAPLSLKEVVAKIDNDLDFYNDILKIRNSKTLNRPEVNFVQHRYMTAFLKSPAPISSISSTSTNQQSLKNTGTTSQFNALNPPSSQNNNSAIYSKDVTPENNNNNNNNNNNFGQRNSGGQSMLSAGAATAAIGATVGAAVTKTVASDSTTSPNSFSHTYPTSSSMLYPDNSKDSSQSYNDQQTIPIPSPTTLPNHNNNNNNGSTTTSGHTPIPMPSFPSSPTQQETLYPTSTSPSLPPAGTSFSNGSFTTAESTTSPGNYVPTFGSSLDDLIAYENPPVSSPIPRVVLKCVAAISSFGMGIEGIYRIAGDPTQIETLRRMFDEDSSAVDLNNPSQYGINDIHAVSGTLKLYFKQLPDPLLTSLFHKNLIDAATIDSDNARREAIHTIVNQLPDNNYSVLKFIALHLNKVAQHEAQNRMSISTLSNMWGPVLMHSGSPDINDMALMGRAVETILFFCEEIFEYDDEFFEGIGFQI</sequence>
<name>A0A5E8C1K3_9ASCO</name>
<accession>A0A5E8C1K3</accession>
<dbReference type="Proteomes" id="UP000398389">
    <property type="component" value="Unassembled WGS sequence"/>
</dbReference>
<dbReference type="GO" id="GO:0005938">
    <property type="term" value="C:cell cortex"/>
    <property type="evidence" value="ECO:0007669"/>
    <property type="project" value="UniProtKB-ARBA"/>
</dbReference>
<feature type="compositionally biased region" description="Low complexity" evidence="4">
    <location>
        <begin position="65"/>
        <end position="87"/>
    </location>
</feature>
<dbReference type="AlphaFoldDB" id="A0A5E8C1K3"/>
<protein>
    <recommendedName>
        <fullName evidence="9">Rho-GAP domain-containing protein</fullName>
    </recommendedName>
</protein>
<evidence type="ECO:0000256" key="3">
    <source>
        <dbReference type="SAM" id="Coils"/>
    </source>
</evidence>
<evidence type="ECO:0000259" key="6">
    <source>
        <dbReference type="PROSITE" id="PS51741"/>
    </source>
</evidence>
<dbReference type="SUPFAM" id="SSF48350">
    <property type="entry name" value="GTPase activation domain, GAP"/>
    <property type="match status" value="1"/>
</dbReference>
<dbReference type="Gene3D" id="1.20.1270.60">
    <property type="entry name" value="Arfaptin homology (AH) domain/BAR domain"/>
    <property type="match status" value="1"/>
</dbReference>
<dbReference type="InterPro" id="IPR008936">
    <property type="entry name" value="Rho_GTPase_activation_prot"/>
</dbReference>
<feature type="compositionally biased region" description="Polar residues" evidence="4">
    <location>
        <begin position="532"/>
        <end position="544"/>
    </location>
</feature>
<evidence type="ECO:0000256" key="2">
    <source>
        <dbReference type="PROSITE-ProRule" id="PRU01077"/>
    </source>
</evidence>
<dbReference type="SMART" id="SM00324">
    <property type="entry name" value="RhoGAP"/>
    <property type="match status" value="1"/>
</dbReference>
<feature type="compositionally biased region" description="Polar residues" evidence="4">
    <location>
        <begin position="505"/>
        <end position="524"/>
    </location>
</feature>
<reference evidence="7 8" key="1">
    <citation type="submission" date="2019-09" db="EMBL/GenBank/DDBJ databases">
        <authorList>
            <person name="Brejova B."/>
        </authorList>
    </citation>
    <scope>NUCLEOTIDE SEQUENCE [LARGE SCALE GENOMIC DNA]</scope>
</reference>
<evidence type="ECO:0000313" key="8">
    <source>
        <dbReference type="Proteomes" id="UP000398389"/>
    </source>
</evidence>
<feature type="compositionally biased region" description="Polar residues" evidence="4">
    <location>
        <begin position="471"/>
        <end position="480"/>
    </location>
</feature>
<dbReference type="SUPFAM" id="SSF103657">
    <property type="entry name" value="BAR/IMD domain-like"/>
    <property type="match status" value="1"/>
</dbReference>
<dbReference type="InterPro" id="IPR027267">
    <property type="entry name" value="AH/BAR_dom_sf"/>
</dbReference>
<dbReference type="RefSeq" id="XP_031856360.1">
    <property type="nucleotide sequence ID" value="XM_032000469.1"/>
</dbReference>
<keyword evidence="1" id="KW-0343">GTPase activation</keyword>
<evidence type="ECO:0000259" key="5">
    <source>
        <dbReference type="PROSITE" id="PS50238"/>
    </source>
</evidence>
<dbReference type="Pfam" id="PF00620">
    <property type="entry name" value="RhoGAP"/>
    <property type="match status" value="1"/>
</dbReference>
<feature type="compositionally biased region" description="Low complexity" evidence="4">
    <location>
        <begin position="1"/>
        <end position="20"/>
    </location>
</feature>
<feature type="compositionally biased region" description="Polar residues" evidence="4">
    <location>
        <begin position="427"/>
        <end position="451"/>
    </location>
</feature>
<feature type="region of interest" description="Disordered" evidence="4">
    <location>
        <begin position="418"/>
        <end position="480"/>
    </location>
</feature>
<dbReference type="PROSITE" id="PS51741">
    <property type="entry name" value="F_BAR"/>
    <property type="match status" value="1"/>
</dbReference>
<feature type="compositionally biased region" description="Low complexity" evidence="4">
    <location>
        <begin position="585"/>
        <end position="601"/>
    </location>
</feature>
<keyword evidence="2 3" id="KW-0175">Coiled coil</keyword>
<dbReference type="OrthoDB" id="437889at2759"/>
<evidence type="ECO:0000256" key="4">
    <source>
        <dbReference type="SAM" id="MobiDB-lite"/>
    </source>
</evidence>
<dbReference type="Pfam" id="PF00611">
    <property type="entry name" value="FCH"/>
    <property type="match status" value="1"/>
</dbReference>
<dbReference type="EMBL" id="CABVLU010000005">
    <property type="protein sequence ID" value="VVT57557.1"/>
    <property type="molecule type" value="Genomic_DNA"/>
</dbReference>
<dbReference type="PROSITE" id="PS50238">
    <property type="entry name" value="RHOGAP"/>
    <property type="match status" value="1"/>
</dbReference>
<gene>
    <name evidence="7" type="ORF">SAPINGB_P005755</name>
</gene>
<dbReference type="Gene3D" id="1.10.555.10">
    <property type="entry name" value="Rho GTPase activation protein"/>
    <property type="match status" value="1"/>
</dbReference>
<dbReference type="GO" id="GO:0007165">
    <property type="term" value="P:signal transduction"/>
    <property type="evidence" value="ECO:0007669"/>
    <property type="project" value="InterPro"/>
</dbReference>
<feature type="compositionally biased region" description="Polar residues" evidence="4">
    <location>
        <begin position="602"/>
        <end position="617"/>
    </location>
</feature>
<feature type="domain" description="Rho-GAP" evidence="5">
    <location>
        <begin position="625"/>
        <end position="819"/>
    </location>
</feature>
<feature type="compositionally biased region" description="Low complexity" evidence="4">
    <location>
        <begin position="460"/>
        <end position="470"/>
    </location>
</feature>
<evidence type="ECO:0000313" key="7">
    <source>
        <dbReference type="EMBL" id="VVT57557.1"/>
    </source>
</evidence>
<keyword evidence="8" id="KW-1185">Reference proteome</keyword>
<feature type="compositionally biased region" description="Polar residues" evidence="4">
    <location>
        <begin position="47"/>
        <end position="64"/>
    </location>
</feature>
<evidence type="ECO:0000256" key="1">
    <source>
        <dbReference type="ARBA" id="ARBA00022468"/>
    </source>
</evidence>
<dbReference type="InterPro" id="IPR000198">
    <property type="entry name" value="RhoGAP_dom"/>
</dbReference>
<dbReference type="PANTHER" id="PTHR23176">
    <property type="entry name" value="RHO/RAC/CDC GTPASE-ACTIVATING PROTEIN"/>
    <property type="match status" value="1"/>
</dbReference>
<dbReference type="InterPro" id="IPR001060">
    <property type="entry name" value="FCH_dom"/>
</dbReference>
<evidence type="ECO:0008006" key="9">
    <source>
        <dbReference type="Google" id="ProtNLM"/>
    </source>
</evidence>
<proteinExistence type="predicted"/>
<dbReference type="GO" id="GO:0005933">
    <property type="term" value="C:cellular bud"/>
    <property type="evidence" value="ECO:0007669"/>
    <property type="project" value="UniProtKB-ARBA"/>
</dbReference>
<feature type="compositionally biased region" description="Low complexity" evidence="4">
    <location>
        <begin position="548"/>
        <end position="570"/>
    </location>
</feature>
<dbReference type="GO" id="GO:0005096">
    <property type="term" value="F:GTPase activator activity"/>
    <property type="evidence" value="ECO:0007669"/>
    <property type="project" value="UniProtKB-KW"/>
</dbReference>
<feature type="domain" description="F-BAR" evidence="6">
    <location>
        <begin position="110"/>
        <end position="377"/>
    </location>
</feature>
<dbReference type="PANTHER" id="PTHR23176:SF128">
    <property type="entry name" value="RHO GTPASE-ACTIVATING PROTEIN RGD1"/>
    <property type="match status" value="1"/>
</dbReference>
<organism evidence="7 8">
    <name type="scientific">Magnusiomyces paraingens</name>
    <dbReference type="NCBI Taxonomy" id="2606893"/>
    <lineage>
        <taxon>Eukaryota</taxon>
        <taxon>Fungi</taxon>
        <taxon>Dikarya</taxon>
        <taxon>Ascomycota</taxon>
        <taxon>Saccharomycotina</taxon>
        <taxon>Dipodascomycetes</taxon>
        <taxon>Dipodascales</taxon>
        <taxon>Dipodascaceae</taxon>
        <taxon>Magnusiomyces</taxon>
    </lineage>
</organism>
<feature type="region of interest" description="Disordered" evidence="4">
    <location>
        <begin position="1"/>
        <end position="96"/>
    </location>
</feature>
<dbReference type="InterPro" id="IPR031160">
    <property type="entry name" value="F_BAR_dom"/>
</dbReference>
<dbReference type="InterPro" id="IPR050729">
    <property type="entry name" value="Rho-GAP"/>
</dbReference>
<feature type="coiled-coil region" evidence="3">
    <location>
        <begin position="203"/>
        <end position="248"/>
    </location>
</feature>
<dbReference type="GeneID" id="43584569"/>
<feature type="region of interest" description="Disordered" evidence="4">
    <location>
        <begin position="503"/>
        <end position="620"/>
    </location>
</feature>